<evidence type="ECO:0000313" key="2">
    <source>
        <dbReference type="EMBL" id="POP43309.1"/>
    </source>
</evidence>
<dbReference type="Proteomes" id="UP000237073">
    <property type="component" value="Unassembled WGS sequence"/>
</dbReference>
<keyword evidence="3" id="KW-1185">Reference proteome</keyword>
<evidence type="ECO:0000313" key="1">
    <source>
        <dbReference type="EMBL" id="POP41198.1"/>
    </source>
</evidence>
<evidence type="ECO:0000313" key="3">
    <source>
        <dbReference type="Proteomes" id="UP000237073"/>
    </source>
</evidence>
<dbReference type="OrthoDB" id="6429330at2"/>
<sequence length="59" mass="6289">MFSVGDIVQPRIGGPKLKIIDINEDQVVAVPANNEQGDKVTLKAADVVLYSEDGDFGVC</sequence>
<evidence type="ECO:0000313" key="4">
    <source>
        <dbReference type="Proteomes" id="UP000247005"/>
    </source>
</evidence>
<protein>
    <submittedName>
        <fullName evidence="2">Uncharacterized protein</fullName>
    </submittedName>
</protein>
<name>A0A2P5GIU2_9ENTR</name>
<gene>
    <name evidence="2" type="ORF">CHU32_23355</name>
    <name evidence="1" type="ORF">CHU33_23805</name>
</gene>
<comment type="caution">
    <text evidence="2">The sequence shown here is derived from an EMBL/GenBank/DDBJ whole genome shotgun (WGS) entry which is preliminary data.</text>
</comment>
<dbReference type="EMBL" id="PQGE01000029">
    <property type="protein sequence ID" value="POP41198.1"/>
    <property type="molecule type" value="Genomic_DNA"/>
</dbReference>
<organism evidence="2 4">
    <name type="scientific">Superficieibacter electus</name>
    <dbReference type="NCBI Taxonomy" id="2022662"/>
    <lineage>
        <taxon>Bacteria</taxon>
        <taxon>Pseudomonadati</taxon>
        <taxon>Pseudomonadota</taxon>
        <taxon>Gammaproteobacteria</taxon>
        <taxon>Enterobacterales</taxon>
        <taxon>Enterobacteriaceae</taxon>
        <taxon>Superficieibacter</taxon>
    </lineage>
</organism>
<dbReference type="RefSeq" id="WP_103678478.1">
    <property type="nucleotide sequence ID" value="NZ_PQGD01000025.1"/>
</dbReference>
<proteinExistence type="predicted"/>
<dbReference type="AlphaFoldDB" id="A0A2P5GIU2"/>
<reference evidence="3 4" key="1">
    <citation type="submission" date="2018-01" db="EMBL/GenBank/DDBJ databases">
        <title>Superficieibacter electus gen. nov., sp. nov., an extended-spectrum beta-lactamase possessing member of the Enterobacteriaceae family, isolated from intensive care unit surfaces.</title>
        <authorList>
            <person name="Potter R.F."/>
            <person name="D'Souza A.W."/>
        </authorList>
    </citation>
    <scope>NUCLEOTIDE SEQUENCE [LARGE SCALE GENOMIC DNA]</scope>
    <source>
        <strain evidence="2 4">BP-1</strain>
        <strain evidence="1 3">BP-2</strain>
    </source>
</reference>
<accession>A0A2P5GIU2</accession>
<dbReference type="Proteomes" id="UP000247005">
    <property type="component" value="Unassembled WGS sequence"/>
</dbReference>
<dbReference type="EMBL" id="PQGD01000025">
    <property type="protein sequence ID" value="POP43309.1"/>
    <property type="molecule type" value="Genomic_DNA"/>
</dbReference>